<dbReference type="KEGG" id="kng:KNAG_0B05140"/>
<feature type="region of interest" description="Disordered" evidence="4">
    <location>
        <begin position="115"/>
        <end position="137"/>
    </location>
</feature>
<dbReference type="HOGENOM" id="CLU_008307_3_0_1"/>
<evidence type="ECO:0000256" key="1">
    <source>
        <dbReference type="ARBA" id="ARBA00022553"/>
    </source>
</evidence>
<keyword evidence="2" id="KW-0902">Two-component regulatory system</keyword>
<dbReference type="CDD" id="cd17546">
    <property type="entry name" value="REC_hyHK_CKI1_RcsC-like"/>
    <property type="match status" value="1"/>
</dbReference>
<dbReference type="GeneID" id="34524596"/>
<feature type="compositionally biased region" description="Polar residues" evidence="4">
    <location>
        <begin position="458"/>
        <end position="470"/>
    </location>
</feature>
<evidence type="ECO:0000313" key="6">
    <source>
        <dbReference type="EMBL" id="CCK68946.1"/>
    </source>
</evidence>
<dbReference type="AlphaFoldDB" id="J7S534"/>
<accession>J7S534</accession>
<dbReference type="SUPFAM" id="SSF52172">
    <property type="entry name" value="CheY-like"/>
    <property type="match status" value="1"/>
</dbReference>
<dbReference type="GO" id="GO:0005737">
    <property type="term" value="C:cytoplasm"/>
    <property type="evidence" value="ECO:0007669"/>
    <property type="project" value="EnsemblFungi"/>
</dbReference>
<feature type="region of interest" description="Disordered" evidence="4">
    <location>
        <begin position="446"/>
        <end position="471"/>
    </location>
</feature>
<dbReference type="GO" id="GO:0030295">
    <property type="term" value="F:protein kinase activator activity"/>
    <property type="evidence" value="ECO:0007669"/>
    <property type="project" value="EnsemblFungi"/>
</dbReference>
<dbReference type="OrthoDB" id="21225at2759"/>
<dbReference type="PROSITE" id="PS50110">
    <property type="entry name" value="RESPONSE_REGULATORY"/>
    <property type="match status" value="1"/>
</dbReference>
<feature type="compositionally biased region" description="Polar residues" evidence="4">
    <location>
        <begin position="279"/>
        <end position="303"/>
    </location>
</feature>
<dbReference type="EMBL" id="HE978315">
    <property type="protein sequence ID" value="CCK68946.1"/>
    <property type="molecule type" value="Genomic_DNA"/>
</dbReference>
<evidence type="ECO:0000256" key="3">
    <source>
        <dbReference type="PROSITE-ProRule" id="PRU00169"/>
    </source>
</evidence>
<feature type="modified residue" description="4-aspartylphosphate" evidence="3">
    <location>
        <position position="567"/>
    </location>
</feature>
<sequence>MQRQSLPLSHSSKGMLLNLAAPRRIWCRIQNSTDSINEPFFVDFEELDTVDDLKSRIFDKLNGRRWRNVNDNASIALGFINSGDIENDNAGQSSTQLESPVFINAKTASKMGEELWTTPSTQTDVSTSSSELSDSSKDQTLHMGHVEVQRCPQLQGYQSQDTDLPLPPTQIPHGLQGILCTPHSQEFPLHLPKANLYSHIPRIYFHLLYKKPLQYTCEAIDDASFKIIFLPDQSISEIYSELFGSLGQQTASESLLVFSSERLSLHDVYTDISNSAETNKTATVPTSKDGQPTTDSTYGSDEQLQAPYTDDPGRKIQGSTTRTFQGNEDQGNFDFNEELSNATPDSPKQAVLLLPKDYYKKNGECANNSENENDNANAGLKLSRSRTASSSSSSSSRLNFGKENTAQDEADNTMTRPLPPLSEQEVGLLHPTLETEWRRRVSQVGKPGLINETPGDMFSSQTNSGRTLNNYAEPRTTVEPTVRPQTPIKLSSLPIALKTIPNNGTNTSTSANVFPKINVLIVEDNVINQAILGSFLRKHKISYKVAKNGKEAVDIWKEGGLHLIFMDLQLPVLSGIDAAKQIRDCEKKRTASQNAPVIIVALTASNSIEDKRKALISGCNDYLTKPVNLHWLSKKITEWGCMQALIDF</sequence>
<gene>
    <name evidence="6" type="primary">KNAG0B05140</name>
    <name evidence="6" type="ordered locus">KNAG_0B05140</name>
</gene>
<proteinExistence type="predicted"/>
<feature type="compositionally biased region" description="Polar residues" evidence="4">
    <location>
        <begin position="317"/>
        <end position="330"/>
    </location>
</feature>
<dbReference type="GO" id="GO:0000156">
    <property type="term" value="F:phosphorelay response regulator activity"/>
    <property type="evidence" value="ECO:0007669"/>
    <property type="project" value="EnsemblFungi"/>
</dbReference>
<dbReference type="SMART" id="SM00448">
    <property type="entry name" value="REC"/>
    <property type="match status" value="1"/>
</dbReference>
<evidence type="ECO:0000259" key="5">
    <source>
        <dbReference type="PROSITE" id="PS50110"/>
    </source>
</evidence>
<dbReference type="GO" id="GO:0071468">
    <property type="term" value="P:cellular response to acidic pH"/>
    <property type="evidence" value="ECO:0007669"/>
    <property type="project" value="EnsemblFungi"/>
</dbReference>
<keyword evidence="1 3" id="KW-0597">Phosphoprotein</keyword>
<dbReference type="PANTHER" id="PTHR43719">
    <property type="entry name" value="TWO-COMPONENT HISTIDINE KINASE"/>
    <property type="match status" value="1"/>
</dbReference>
<feature type="region of interest" description="Disordered" evidence="4">
    <location>
        <begin position="279"/>
        <end position="348"/>
    </location>
</feature>
<dbReference type="GO" id="GO:0071474">
    <property type="term" value="P:cellular hyperosmotic response"/>
    <property type="evidence" value="ECO:0007669"/>
    <property type="project" value="EnsemblFungi"/>
</dbReference>
<dbReference type="eggNOG" id="KOG0519">
    <property type="taxonomic scope" value="Eukaryota"/>
</dbReference>
<dbReference type="RefSeq" id="XP_022463192.1">
    <property type="nucleotide sequence ID" value="XM_022606503.1"/>
</dbReference>
<keyword evidence="7" id="KW-1185">Reference proteome</keyword>
<dbReference type="Gene3D" id="3.40.50.2300">
    <property type="match status" value="1"/>
</dbReference>
<evidence type="ECO:0000313" key="7">
    <source>
        <dbReference type="Proteomes" id="UP000006310"/>
    </source>
</evidence>
<protein>
    <recommendedName>
        <fullName evidence="5">Response regulatory domain-containing protein</fullName>
    </recommendedName>
</protein>
<feature type="domain" description="Response regulatory" evidence="5">
    <location>
        <begin position="518"/>
        <end position="640"/>
    </location>
</feature>
<dbReference type="GO" id="GO:0032956">
    <property type="term" value="P:regulation of actin cytoskeleton organization"/>
    <property type="evidence" value="ECO:0007669"/>
    <property type="project" value="EnsemblFungi"/>
</dbReference>
<dbReference type="GO" id="GO:0007234">
    <property type="term" value="P:osmosensory signaling via phosphorelay pathway"/>
    <property type="evidence" value="ECO:0007669"/>
    <property type="project" value="EnsemblFungi"/>
</dbReference>
<dbReference type="PANTHER" id="PTHR43719:SF28">
    <property type="entry name" value="PEROXIDE STRESS-ACTIVATED HISTIDINE KINASE MAK1-RELATED"/>
    <property type="match status" value="1"/>
</dbReference>
<reference evidence="7" key="2">
    <citation type="submission" date="2012-08" db="EMBL/GenBank/DDBJ databases">
        <title>Genome sequence of Kazachstania naganishii.</title>
        <authorList>
            <person name="Gordon J.L."/>
            <person name="Armisen D."/>
            <person name="Proux-Wera E."/>
            <person name="OhEigeartaigh S.S."/>
            <person name="Byrne K.P."/>
            <person name="Wolfe K.H."/>
        </authorList>
    </citation>
    <scope>NUCLEOTIDE SEQUENCE [LARGE SCALE GENOMIC DNA]</scope>
    <source>
        <strain evidence="7">ATCC MYA-139 / BCRC 22969 / CBS 8797 / CCRC 22969 / KCTC 17520 / NBRC 10181 / NCYC 3082</strain>
    </source>
</reference>
<feature type="compositionally biased region" description="Low complexity" evidence="4">
    <location>
        <begin position="364"/>
        <end position="378"/>
    </location>
</feature>
<dbReference type="Proteomes" id="UP000006310">
    <property type="component" value="Chromosome 2"/>
</dbReference>
<dbReference type="FunFam" id="3.40.50.2300:FF:000146">
    <property type="entry name" value="Putative two-component response regulator SSK1p"/>
    <property type="match status" value="1"/>
</dbReference>
<evidence type="ECO:0000256" key="2">
    <source>
        <dbReference type="ARBA" id="ARBA00023012"/>
    </source>
</evidence>
<dbReference type="InterPro" id="IPR050956">
    <property type="entry name" value="2C_system_His_kinase"/>
</dbReference>
<organism evidence="6 7">
    <name type="scientific">Huiozyma naganishii (strain ATCC MYA-139 / BCRC 22969 / CBS 8797 / KCTC 17520 / NBRC 10181 / NCYC 3082 / Yp74L-3)</name>
    <name type="common">Yeast</name>
    <name type="synonym">Kazachstania naganishii</name>
    <dbReference type="NCBI Taxonomy" id="1071383"/>
    <lineage>
        <taxon>Eukaryota</taxon>
        <taxon>Fungi</taxon>
        <taxon>Dikarya</taxon>
        <taxon>Ascomycota</taxon>
        <taxon>Saccharomycotina</taxon>
        <taxon>Saccharomycetes</taxon>
        <taxon>Saccharomycetales</taxon>
        <taxon>Saccharomycetaceae</taxon>
        <taxon>Huiozyma</taxon>
    </lineage>
</organism>
<dbReference type="InterPro" id="IPR011006">
    <property type="entry name" value="CheY-like_superfamily"/>
</dbReference>
<dbReference type="InterPro" id="IPR001789">
    <property type="entry name" value="Sig_transdc_resp-reg_receiver"/>
</dbReference>
<name>J7S534_HUIN7</name>
<dbReference type="GO" id="GO:1900744">
    <property type="term" value="P:regulation of p38MAPK cascade"/>
    <property type="evidence" value="ECO:0007669"/>
    <property type="project" value="EnsemblFungi"/>
</dbReference>
<dbReference type="GO" id="GO:0031435">
    <property type="term" value="F:mitogen-activated protein kinase kinase kinase binding"/>
    <property type="evidence" value="ECO:0007669"/>
    <property type="project" value="EnsemblFungi"/>
</dbReference>
<evidence type="ECO:0000256" key="4">
    <source>
        <dbReference type="SAM" id="MobiDB-lite"/>
    </source>
</evidence>
<feature type="region of interest" description="Disordered" evidence="4">
    <location>
        <begin position="363"/>
        <end position="420"/>
    </location>
</feature>
<reference evidence="6 7" key="1">
    <citation type="journal article" date="2011" name="Proc. Natl. Acad. Sci. U.S.A.">
        <title>Evolutionary erosion of yeast sex chromosomes by mating-type switching accidents.</title>
        <authorList>
            <person name="Gordon J.L."/>
            <person name="Armisen D."/>
            <person name="Proux-Wera E."/>
            <person name="Oheigeartaigh S.S."/>
            <person name="Byrne K.P."/>
            <person name="Wolfe K.H."/>
        </authorList>
    </citation>
    <scope>NUCLEOTIDE SEQUENCE [LARGE SCALE GENOMIC DNA]</scope>
    <source>
        <strain evidence="7">ATCC MYA-139 / BCRC 22969 / CBS 8797 / CCRC 22969 / KCTC 17520 / NBRC 10181 / NCYC 3082</strain>
    </source>
</reference>
<feature type="compositionally biased region" description="Low complexity" evidence="4">
    <location>
        <begin position="385"/>
        <end position="397"/>
    </location>
</feature>
<dbReference type="Pfam" id="PF00072">
    <property type="entry name" value="Response_reg"/>
    <property type="match status" value="1"/>
</dbReference>
<dbReference type="STRING" id="1071383.J7S534"/>
<feature type="compositionally biased region" description="Low complexity" evidence="4">
    <location>
        <begin position="123"/>
        <end position="133"/>
    </location>
</feature>